<dbReference type="EMBL" id="UINC01030330">
    <property type="protein sequence ID" value="SVB14549.1"/>
    <property type="molecule type" value="Genomic_DNA"/>
</dbReference>
<evidence type="ECO:0000313" key="1">
    <source>
        <dbReference type="EMBL" id="SVB14549.1"/>
    </source>
</evidence>
<reference evidence="1" key="1">
    <citation type="submission" date="2018-05" db="EMBL/GenBank/DDBJ databases">
        <authorList>
            <person name="Lanie J.A."/>
            <person name="Ng W.-L."/>
            <person name="Kazmierczak K.M."/>
            <person name="Andrzejewski T.M."/>
            <person name="Davidsen T.M."/>
            <person name="Wayne K.J."/>
            <person name="Tettelin H."/>
            <person name="Glass J.I."/>
            <person name="Rusch D."/>
            <person name="Podicherti R."/>
            <person name="Tsui H.-C.T."/>
            <person name="Winkler M.E."/>
        </authorList>
    </citation>
    <scope>NUCLEOTIDE SEQUENCE</scope>
</reference>
<dbReference type="AlphaFoldDB" id="A0A382BLQ2"/>
<organism evidence="1">
    <name type="scientific">marine metagenome</name>
    <dbReference type="NCBI Taxonomy" id="408172"/>
    <lineage>
        <taxon>unclassified sequences</taxon>
        <taxon>metagenomes</taxon>
        <taxon>ecological metagenomes</taxon>
    </lineage>
</organism>
<name>A0A382BLQ2_9ZZZZ</name>
<protein>
    <submittedName>
        <fullName evidence="1">Uncharacterized protein</fullName>
    </submittedName>
</protein>
<gene>
    <name evidence="1" type="ORF">METZ01_LOCUS167403</name>
</gene>
<sequence length="22" mass="2405">SKELNGLCNDFATANYLGTFLL</sequence>
<accession>A0A382BLQ2</accession>
<feature type="non-terminal residue" evidence="1">
    <location>
        <position position="1"/>
    </location>
</feature>
<proteinExistence type="predicted"/>